<dbReference type="Proteomes" id="UP001152599">
    <property type="component" value="Unassembled WGS sequence"/>
</dbReference>
<gene>
    <name evidence="2" type="ORF">NMK71_01020</name>
</gene>
<organism evidence="2 3">
    <name type="scientific">Profundicola chukchiensis</name>
    <dbReference type="NCBI Taxonomy" id="2961959"/>
    <lineage>
        <taxon>Bacteria</taxon>
        <taxon>Pseudomonadati</taxon>
        <taxon>Bacteroidota</taxon>
        <taxon>Flavobacteriia</taxon>
        <taxon>Flavobacteriales</taxon>
        <taxon>Weeksellaceae</taxon>
        <taxon>Profundicola</taxon>
    </lineage>
</organism>
<dbReference type="InterPro" id="IPR009061">
    <property type="entry name" value="DNA-bd_dom_put_sf"/>
</dbReference>
<protein>
    <submittedName>
        <fullName evidence="2">Helix-turn-helix domain-containing protein</fullName>
    </submittedName>
</protein>
<keyword evidence="3" id="KW-1185">Reference proteome</keyword>
<dbReference type="SUPFAM" id="SSF46955">
    <property type="entry name" value="Putative DNA-binding domain"/>
    <property type="match status" value="1"/>
</dbReference>
<dbReference type="InterPro" id="IPR041657">
    <property type="entry name" value="HTH_17"/>
</dbReference>
<dbReference type="RefSeq" id="WP_304419735.1">
    <property type="nucleotide sequence ID" value="NZ_JANCMU010000001.1"/>
</dbReference>
<reference evidence="2" key="1">
    <citation type="submission" date="2022-07" db="EMBL/GenBank/DDBJ databases">
        <title>Description and genome-wide analysis of Profundicola chukchiensis gen. nov., sp. nov., marine bacteria isolated from bottom sediments of the Chukchi Sea.</title>
        <authorList>
            <person name="Romanenko L."/>
            <person name="Otstavnykh N."/>
            <person name="Kurilenko V."/>
            <person name="Eremeev V."/>
            <person name="Velansky P."/>
            <person name="Mikhailov V."/>
            <person name="Isaeva M."/>
        </authorList>
    </citation>
    <scope>NUCLEOTIDE SEQUENCE</scope>
    <source>
        <strain evidence="2">KMM 9713</strain>
    </source>
</reference>
<dbReference type="AlphaFoldDB" id="A0A9X4RWV7"/>
<accession>A0A9X4RWV7</accession>
<sequence>MDKAKTLQLISITPDQLADIVSQRVRIEFEKAKEEFSTAPKKEFLTRESAAEFLSISLPTLHNYTKQGKLKAYALGSRVYYLRNEIETMMEPLKYKHHE</sequence>
<proteinExistence type="predicted"/>
<name>A0A9X4RWV7_9FLAO</name>
<comment type="caution">
    <text evidence="2">The sequence shown here is derived from an EMBL/GenBank/DDBJ whole genome shotgun (WGS) entry which is preliminary data.</text>
</comment>
<evidence type="ECO:0000259" key="1">
    <source>
        <dbReference type="Pfam" id="PF12728"/>
    </source>
</evidence>
<feature type="domain" description="Helix-turn-helix" evidence="1">
    <location>
        <begin position="44"/>
        <end position="91"/>
    </location>
</feature>
<dbReference type="EMBL" id="JANCMU010000001">
    <property type="protein sequence ID" value="MDG4944984.1"/>
    <property type="molecule type" value="Genomic_DNA"/>
</dbReference>
<evidence type="ECO:0000313" key="3">
    <source>
        <dbReference type="Proteomes" id="UP001152599"/>
    </source>
</evidence>
<dbReference type="Pfam" id="PF12728">
    <property type="entry name" value="HTH_17"/>
    <property type="match status" value="1"/>
</dbReference>
<evidence type="ECO:0000313" key="2">
    <source>
        <dbReference type="EMBL" id="MDG4944984.1"/>
    </source>
</evidence>